<dbReference type="InterPro" id="IPR001128">
    <property type="entry name" value="Cyt_P450"/>
</dbReference>
<evidence type="ECO:0000256" key="4">
    <source>
        <dbReference type="ARBA" id="ARBA00022723"/>
    </source>
</evidence>
<dbReference type="SUPFAM" id="SSF48264">
    <property type="entry name" value="Cytochrome P450"/>
    <property type="match status" value="1"/>
</dbReference>
<dbReference type="PANTHER" id="PTHR24291:SF187">
    <property type="entry name" value="CYTOCHROME P450 4AE1-RELATED"/>
    <property type="match status" value="1"/>
</dbReference>
<protein>
    <submittedName>
        <fullName evidence="8">Cytochrome P450</fullName>
    </submittedName>
</protein>
<dbReference type="GO" id="GO:0005506">
    <property type="term" value="F:iron ion binding"/>
    <property type="evidence" value="ECO:0007669"/>
    <property type="project" value="InterPro"/>
</dbReference>
<evidence type="ECO:0000256" key="6">
    <source>
        <dbReference type="ARBA" id="ARBA00023004"/>
    </source>
</evidence>
<evidence type="ECO:0000256" key="3">
    <source>
        <dbReference type="ARBA" id="ARBA00022617"/>
    </source>
</evidence>
<keyword evidence="7" id="KW-0503">Monooxygenase</keyword>
<evidence type="ECO:0000313" key="9">
    <source>
        <dbReference type="Proteomes" id="UP001458880"/>
    </source>
</evidence>
<dbReference type="Gene3D" id="1.10.630.10">
    <property type="entry name" value="Cytochrome P450"/>
    <property type="match status" value="1"/>
</dbReference>
<dbReference type="GO" id="GO:0016705">
    <property type="term" value="F:oxidoreductase activity, acting on paired donors, with incorporation or reduction of molecular oxygen"/>
    <property type="evidence" value="ECO:0007669"/>
    <property type="project" value="InterPro"/>
</dbReference>
<reference evidence="8 9" key="1">
    <citation type="journal article" date="2024" name="BMC Genomics">
        <title>De novo assembly and annotation of Popillia japonica's genome with initial clues to its potential as an invasive pest.</title>
        <authorList>
            <person name="Cucini C."/>
            <person name="Boschi S."/>
            <person name="Funari R."/>
            <person name="Cardaioli E."/>
            <person name="Iannotti N."/>
            <person name="Marturano G."/>
            <person name="Paoli F."/>
            <person name="Bruttini M."/>
            <person name="Carapelli A."/>
            <person name="Frati F."/>
            <person name="Nardi F."/>
        </authorList>
    </citation>
    <scope>NUCLEOTIDE SEQUENCE [LARGE SCALE GENOMIC DNA]</scope>
    <source>
        <strain evidence="8">DMR45628</strain>
    </source>
</reference>
<keyword evidence="4" id="KW-0479">Metal-binding</keyword>
<comment type="cofactor">
    <cofactor evidence="1">
        <name>heme</name>
        <dbReference type="ChEBI" id="CHEBI:30413"/>
    </cofactor>
</comment>
<comment type="similarity">
    <text evidence="2">Belongs to the cytochrome P450 family.</text>
</comment>
<keyword evidence="9" id="KW-1185">Reference proteome</keyword>
<dbReference type="GO" id="GO:0020037">
    <property type="term" value="F:heme binding"/>
    <property type="evidence" value="ECO:0007669"/>
    <property type="project" value="InterPro"/>
</dbReference>
<dbReference type="Pfam" id="PF00067">
    <property type="entry name" value="p450"/>
    <property type="match status" value="1"/>
</dbReference>
<dbReference type="Proteomes" id="UP001458880">
    <property type="component" value="Unassembled WGS sequence"/>
</dbReference>
<dbReference type="EMBL" id="JASPKY010000338">
    <property type="protein sequence ID" value="KAK9707998.1"/>
    <property type="molecule type" value="Genomic_DNA"/>
</dbReference>
<proteinExistence type="inferred from homology"/>
<evidence type="ECO:0000256" key="2">
    <source>
        <dbReference type="ARBA" id="ARBA00010617"/>
    </source>
</evidence>
<keyword evidence="3" id="KW-0349">Heme</keyword>
<name>A0AAW1JRY3_POPJA</name>
<keyword evidence="5" id="KW-0560">Oxidoreductase</keyword>
<dbReference type="PANTHER" id="PTHR24291">
    <property type="entry name" value="CYTOCHROME P450 FAMILY 4"/>
    <property type="match status" value="1"/>
</dbReference>
<organism evidence="8 9">
    <name type="scientific">Popillia japonica</name>
    <name type="common">Japanese beetle</name>
    <dbReference type="NCBI Taxonomy" id="7064"/>
    <lineage>
        <taxon>Eukaryota</taxon>
        <taxon>Metazoa</taxon>
        <taxon>Ecdysozoa</taxon>
        <taxon>Arthropoda</taxon>
        <taxon>Hexapoda</taxon>
        <taxon>Insecta</taxon>
        <taxon>Pterygota</taxon>
        <taxon>Neoptera</taxon>
        <taxon>Endopterygota</taxon>
        <taxon>Coleoptera</taxon>
        <taxon>Polyphaga</taxon>
        <taxon>Scarabaeiformia</taxon>
        <taxon>Scarabaeidae</taxon>
        <taxon>Rutelinae</taxon>
        <taxon>Popillia</taxon>
    </lineage>
</organism>
<dbReference type="GO" id="GO:0004497">
    <property type="term" value="F:monooxygenase activity"/>
    <property type="evidence" value="ECO:0007669"/>
    <property type="project" value="UniProtKB-KW"/>
</dbReference>
<dbReference type="AlphaFoldDB" id="A0AAW1JRY3"/>
<evidence type="ECO:0000256" key="7">
    <source>
        <dbReference type="ARBA" id="ARBA00023033"/>
    </source>
</evidence>
<dbReference type="InterPro" id="IPR050196">
    <property type="entry name" value="Cytochrome_P450_Monoox"/>
</dbReference>
<evidence type="ECO:0000256" key="1">
    <source>
        <dbReference type="ARBA" id="ARBA00001971"/>
    </source>
</evidence>
<evidence type="ECO:0000256" key="5">
    <source>
        <dbReference type="ARBA" id="ARBA00023002"/>
    </source>
</evidence>
<accession>A0AAW1JRY3</accession>
<sequence length="138" mass="15830">MKYLGMVIKETLTLYTPIPLIGRKLENDVDWNGVALPKGLMILICFQCVHQSIDYWGEEFETFDPEHFNIENNKNRHAYAYVPFSAGTRNCLKYAMVELKSIIATSLRRLEVFPVHPDKDVILKCPIMLKPINGDNSA</sequence>
<comment type="caution">
    <text evidence="8">The sequence shown here is derived from an EMBL/GenBank/DDBJ whole genome shotgun (WGS) entry which is preliminary data.</text>
</comment>
<keyword evidence="6" id="KW-0408">Iron</keyword>
<dbReference type="InterPro" id="IPR036396">
    <property type="entry name" value="Cyt_P450_sf"/>
</dbReference>
<gene>
    <name evidence="8" type="ORF">QE152_g27504</name>
</gene>
<evidence type="ECO:0000313" key="8">
    <source>
        <dbReference type="EMBL" id="KAK9707998.1"/>
    </source>
</evidence>